<dbReference type="STRING" id="1169540.A0A0G4G7B7"/>
<dbReference type="Gene3D" id="1.10.510.10">
    <property type="entry name" value="Transferase(Phosphotransferase) domain 1"/>
    <property type="match status" value="1"/>
</dbReference>
<dbReference type="SUPFAM" id="SSF56112">
    <property type="entry name" value="Protein kinase-like (PK-like)"/>
    <property type="match status" value="1"/>
</dbReference>
<feature type="region of interest" description="Disordered" evidence="8">
    <location>
        <begin position="526"/>
        <end position="551"/>
    </location>
</feature>
<dbReference type="PANTHER" id="PTHR24056">
    <property type="entry name" value="CELL DIVISION PROTEIN KINASE"/>
    <property type="match status" value="1"/>
</dbReference>
<dbReference type="EMBL" id="CDMY01000582">
    <property type="protein sequence ID" value="CEM24557.1"/>
    <property type="molecule type" value="Genomic_DNA"/>
</dbReference>
<dbReference type="PROSITE" id="PS00108">
    <property type="entry name" value="PROTEIN_KINASE_ST"/>
    <property type="match status" value="1"/>
</dbReference>
<reference evidence="10 11" key="1">
    <citation type="submission" date="2014-11" db="EMBL/GenBank/DDBJ databases">
        <authorList>
            <person name="Zhu J."/>
            <person name="Qi W."/>
            <person name="Song R."/>
        </authorList>
    </citation>
    <scope>NUCLEOTIDE SEQUENCE [LARGE SCALE GENOMIC DNA]</scope>
</reference>
<dbReference type="GO" id="GO:0005634">
    <property type="term" value="C:nucleus"/>
    <property type="evidence" value="ECO:0007669"/>
    <property type="project" value="TreeGrafter"/>
</dbReference>
<feature type="region of interest" description="Disordered" evidence="8">
    <location>
        <begin position="1"/>
        <end position="22"/>
    </location>
</feature>
<evidence type="ECO:0000256" key="1">
    <source>
        <dbReference type="ARBA" id="ARBA00006485"/>
    </source>
</evidence>
<evidence type="ECO:0000256" key="3">
    <source>
        <dbReference type="ARBA" id="ARBA00022840"/>
    </source>
</evidence>
<feature type="compositionally biased region" description="Basic residues" evidence="8">
    <location>
        <begin position="1"/>
        <end position="17"/>
    </location>
</feature>
<organism evidence="10 11">
    <name type="scientific">Vitrella brassicaformis (strain CCMP3155)</name>
    <dbReference type="NCBI Taxonomy" id="1169540"/>
    <lineage>
        <taxon>Eukaryota</taxon>
        <taxon>Sar</taxon>
        <taxon>Alveolata</taxon>
        <taxon>Colpodellida</taxon>
        <taxon>Vitrellaceae</taxon>
        <taxon>Vitrella</taxon>
    </lineage>
</organism>
<feature type="domain" description="Protein kinase" evidence="9">
    <location>
        <begin position="137"/>
        <end position="526"/>
    </location>
</feature>
<evidence type="ECO:0000256" key="8">
    <source>
        <dbReference type="SAM" id="MobiDB-lite"/>
    </source>
</evidence>
<keyword evidence="11" id="KW-1185">Reference proteome</keyword>
<gene>
    <name evidence="10" type="ORF">Vbra_9703</name>
</gene>
<evidence type="ECO:0000256" key="2">
    <source>
        <dbReference type="ARBA" id="ARBA00022741"/>
    </source>
</evidence>
<comment type="subunit">
    <text evidence="4">May form a complex composed of at least the catalytic subunit CRK2 and a cyclin.</text>
</comment>
<evidence type="ECO:0000256" key="5">
    <source>
        <dbReference type="ARBA" id="ARBA00039612"/>
    </source>
</evidence>
<keyword evidence="3" id="KW-0067">ATP-binding</keyword>
<dbReference type="GO" id="GO:0005524">
    <property type="term" value="F:ATP binding"/>
    <property type="evidence" value="ECO:0007669"/>
    <property type="project" value="UniProtKB-KW"/>
</dbReference>
<evidence type="ECO:0000256" key="7">
    <source>
        <dbReference type="ARBA" id="ARBA00042858"/>
    </source>
</evidence>
<feature type="region of interest" description="Disordered" evidence="8">
    <location>
        <begin position="166"/>
        <end position="187"/>
    </location>
</feature>
<dbReference type="PROSITE" id="PS50011">
    <property type="entry name" value="PROTEIN_KINASE_DOM"/>
    <property type="match status" value="1"/>
</dbReference>
<protein>
    <recommendedName>
        <fullName evidence="5">Cyclin-dependent kinase 2 homolog</fullName>
    </recommendedName>
    <alternativeName>
        <fullName evidence="6">Cell division control protein 2 homolog</fullName>
    </alternativeName>
    <alternativeName>
        <fullName evidence="7">cdc2-related kinase 2</fullName>
    </alternativeName>
</protein>
<evidence type="ECO:0000259" key="9">
    <source>
        <dbReference type="PROSITE" id="PS50011"/>
    </source>
</evidence>
<evidence type="ECO:0000313" key="10">
    <source>
        <dbReference type="EMBL" id="CEM24557.1"/>
    </source>
</evidence>
<dbReference type="Proteomes" id="UP000041254">
    <property type="component" value="Unassembled WGS sequence"/>
</dbReference>
<dbReference type="Pfam" id="PF00069">
    <property type="entry name" value="Pkinase"/>
    <property type="match status" value="1"/>
</dbReference>
<dbReference type="InterPro" id="IPR050108">
    <property type="entry name" value="CDK"/>
</dbReference>
<comment type="similarity">
    <text evidence="1">Belongs to the protein kinase superfamily. CMGC Ser/Thr protein kinase family. CDC2/CDKX subfamily.</text>
</comment>
<dbReference type="AlphaFoldDB" id="A0A0G4G7B7"/>
<dbReference type="InterPro" id="IPR000719">
    <property type="entry name" value="Prot_kinase_dom"/>
</dbReference>
<dbReference type="GO" id="GO:0004674">
    <property type="term" value="F:protein serine/threonine kinase activity"/>
    <property type="evidence" value="ECO:0007669"/>
    <property type="project" value="TreeGrafter"/>
</dbReference>
<evidence type="ECO:0000313" key="11">
    <source>
        <dbReference type="Proteomes" id="UP000041254"/>
    </source>
</evidence>
<evidence type="ECO:0000256" key="6">
    <source>
        <dbReference type="ARBA" id="ARBA00041902"/>
    </source>
</evidence>
<sequence>MEGATGRRRKKIRKSRRREFGDEETVWELYPESFLRPGRFSFKTGALAPHDSEQRKTKLKKGSSCRTVEDPLYSVANHLHAQTGERLKRGRLETQLKEEYSTAAAQFIARLHTASQGEDEGEVKKGSSCRTVEDLLYSVANHLHAQTGGRLKRGRLETQLREEFRKWDHSGKRRSMKPGETKDGLINQHSNGPGCYTVLPEYYIPIVMQYLQMTNDELRTTAESGITSGCTSTHSSPSGPPSRAPSCALGCTCGPSVSHASLFQTIHTVYQPDANGPAYLFTELLDGDMAGWLRKERAKAQTLGLQGIKVDTVLDKGRGILDGLRHMHIKKVAHLDLKKENILMTTTGAPKIGDFGLFWLFDPPDPQHPTVVVSLLLRPPELLGGNNSYGLIADEWSVGVMFVEALSGKYPFAGKAKADDEQGQFEVLCDIVKKINCPQHYRHTLNSMPLVQKFASQGQYLPFGNFTDTAAELTAIANLIGRPDIKANDPIVKLIHRLLQIDPARRVTAEQGLTPARMGTGWRNYLRNGGGARPLRHSRRRDSAAAATPHT</sequence>
<keyword evidence="2" id="KW-0547">Nucleotide-binding</keyword>
<dbReference type="InterPro" id="IPR011009">
    <property type="entry name" value="Kinase-like_dom_sf"/>
</dbReference>
<name>A0A0G4G7B7_VITBC</name>
<dbReference type="OrthoDB" id="6432245at2759"/>
<accession>A0A0G4G7B7</accession>
<dbReference type="SMART" id="SM00220">
    <property type="entry name" value="S_TKc"/>
    <property type="match status" value="1"/>
</dbReference>
<dbReference type="VEuPathDB" id="CryptoDB:Vbra_9703"/>
<dbReference type="InParanoid" id="A0A0G4G7B7"/>
<proteinExistence type="inferred from homology"/>
<evidence type="ECO:0000256" key="4">
    <source>
        <dbReference type="ARBA" id="ARBA00038543"/>
    </source>
</evidence>
<dbReference type="InterPro" id="IPR008271">
    <property type="entry name" value="Ser/Thr_kinase_AS"/>
</dbReference>